<proteinExistence type="predicted"/>
<evidence type="ECO:0000313" key="2">
    <source>
        <dbReference type="Proteomes" id="UP001156940"/>
    </source>
</evidence>
<evidence type="ECO:0000313" key="1">
    <source>
        <dbReference type="EMBL" id="MDH5824074.1"/>
    </source>
</evidence>
<gene>
    <name evidence="1" type="ORF">QFW77_13910</name>
</gene>
<comment type="caution">
    <text evidence="1">The sequence shown here is derived from an EMBL/GenBank/DDBJ whole genome shotgun (WGS) entry which is preliminary data.</text>
</comment>
<protein>
    <submittedName>
        <fullName evidence="1">Uncharacterized protein</fullName>
    </submittedName>
</protein>
<dbReference type="RefSeq" id="WP_280575370.1">
    <property type="nucleotide sequence ID" value="NZ_JARXRM010000043.1"/>
</dbReference>
<dbReference type="Proteomes" id="UP001156940">
    <property type="component" value="Unassembled WGS sequence"/>
</dbReference>
<reference evidence="1 2" key="1">
    <citation type="submission" date="2023-04" db="EMBL/GenBank/DDBJ databases">
        <title>Luteimonas endophyticus RD2P54.</title>
        <authorList>
            <person name="Sun J.-Q."/>
        </authorList>
    </citation>
    <scope>NUCLEOTIDE SEQUENCE [LARGE SCALE GENOMIC DNA]</scope>
    <source>
        <strain evidence="1 2">RD2P54</strain>
    </source>
</reference>
<dbReference type="EMBL" id="JARXRM010000043">
    <property type="protein sequence ID" value="MDH5824074.1"/>
    <property type="molecule type" value="Genomic_DNA"/>
</dbReference>
<name>A0ABT6JBD7_9GAMM</name>
<keyword evidence="2" id="KW-1185">Reference proteome</keyword>
<accession>A0ABT6JBD7</accession>
<sequence>MPRRHRSTLHQLTALSLVAPGVAATRLLDMATTLGPPTAAQLREHGRMGIEKLAATQEGWFAMGTTLLQIQLRLAGQAMRSAWTPWWPAGGSTAYRPHQALRDADAVLAAGLAPVSRTVAANARRQKRARRG</sequence>
<organism evidence="1 2">
    <name type="scientific">Luteimonas endophytica</name>
    <dbReference type="NCBI Taxonomy" id="3042023"/>
    <lineage>
        <taxon>Bacteria</taxon>
        <taxon>Pseudomonadati</taxon>
        <taxon>Pseudomonadota</taxon>
        <taxon>Gammaproteobacteria</taxon>
        <taxon>Lysobacterales</taxon>
        <taxon>Lysobacteraceae</taxon>
        <taxon>Luteimonas</taxon>
    </lineage>
</organism>